<proteinExistence type="predicted"/>
<comment type="caution">
    <text evidence="1">The sequence shown here is derived from an EMBL/GenBank/DDBJ whole genome shotgun (WGS) entry which is preliminary data.</text>
</comment>
<keyword evidence="3" id="KW-1185">Reference proteome</keyword>
<gene>
    <name evidence="1" type="ORF">GPM918_LOCUS37090</name>
    <name evidence="2" type="ORF">SRO942_LOCUS37848</name>
</gene>
<protein>
    <submittedName>
        <fullName evidence="1">Uncharacterized protein</fullName>
    </submittedName>
</protein>
<evidence type="ECO:0000313" key="1">
    <source>
        <dbReference type="EMBL" id="CAF1510507.1"/>
    </source>
</evidence>
<organism evidence="1 3">
    <name type="scientific">Didymodactylos carnosus</name>
    <dbReference type="NCBI Taxonomy" id="1234261"/>
    <lineage>
        <taxon>Eukaryota</taxon>
        <taxon>Metazoa</taxon>
        <taxon>Spiralia</taxon>
        <taxon>Gnathifera</taxon>
        <taxon>Rotifera</taxon>
        <taxon>Eurotatoria</taxon>
        <taxon>Bdelloidea</taxon>
        <taxon>Philodinida</taxon>
        <taxon>Philodinidae</taxon>
        <taxon>Didymodactylos</taxon>
    </lineage>
</organism>
<feature type="non-terminal residue" evidence="1">
    <location>
        <position position="419"/>
    </location>
</feature>
<evidence type="ECO:0000313" key="3">
    <source>
        <dbReference type="Proteomes" id="UP000663829"/>
    </source>
</evidence>
<dbReference type="Proteomes" id="UP000681722">
    <property type="component" value="Unassembled WGS sequence"/>
</dbReference>
<sequence>VLDLCPNAWSDFISIYEKFLSESKMLENCSYFICELAMFHANHGKNMLEACQILKYYLAESSIFRTIIEPDHRLYLSLVLLYTYAFGSFPHQFYTQFDINRFSQQTTGKCFTPEPFLCPWYIVDIQFSTNQDNIDQLFSELSKQLDMCQSFFPFYINQVQWLNITHRFKESQCLIENLLETNPLSSELWIELIDIFTQNISSSSFENLYQILERANETTGIRYEFIYCLARLLIMQNQLSNIEKLLNCEWNQIESVLNERETLFSSLCDFYLLIQTDTMSSSNDLYSLHKKLTSSTTNSDLYQISIHDSFYYLSTISTYDEQCRTLTNIIEYLNDFNENNKVYVFYSLCQYLPIDIVLDVTMTLIFNTNNEKYLWILKILSIEFLKLNLYNDSDILLWTRFDYLAKQFLFGQCDEIHFT</sequence>
<dbReference type="AlphaFoldDB" id="A0A815U1F4"/>
<accession>A0A815U1F4</accession>
<name>A0A815U1F4_9BILA</name>
<feature type="non-terminal residue" evidence="1">
    <location>
        <position position="1"/>
    </location>
</feature>
<dbReference type="EMBL" id="CAJOBC010088648">
    <property type="protein sequence ID" value="CAF4371273.1"/>
    <property type="molecule type" value="Genomic_DNA"/>
</dbReference>
<reference evidence="1" key="1">
    <citation type="submission" date="2021-02" db="EMBL/GenBank/DDBJ databases">
        <authorList>
            <person name="Nowell W R."/>
        </authorList>
    </citation>
    <scope>NUCLEOTIDE SEQUENCE</scope>
</reference>
<dbReference type="EMBL" id="CAJNOQ010023109">
    <property type="protein sequence ID" value="CAF1510507.1"/>
    <property type="molecule type" value="Genomic_DNA"/>
</dbReference>
<evidence type="ECO:0000313" key="2">
    <source>
        <dbReference type="EMBL" id="CAF4371273.1"/>
    </source>
</evidence>
<dbReference type="OrthoDB" id="10047358at2759"/>
<dbReference type="Proteomes" id="UP000663829">
    <property type="component" value="Unassembled WGS sequence"/>
</dbReference>